<protein>
    <submittedName>
        <fullName evidence="7">Maleylacetate reductase</fullName>
    </submittedName>
</protein>
<feature type="domain" description="Fe-containing alcohol dehydrogenase-like C-terminal" evidence="6">
    <location>
        <begin position="197"/>
        <end position="383"/>
    </location>
</feature>
<keyword evidence="3" id="KW-0560">Oxidoreductase</keyword>
<dbReference type="EMBL" id="BMGG01000002">
    <property type="protein sequence ID" value="GGC57691.1"/>
    <property type="molecule type" value="Genomic_DNA"/>
</dbReference>
<comment type="cofactor">
    <cofactor evidence="1">
        <name>Fe cation</name>
        <dbReference type="ChEBI" id="CHEBI:24875"/>
    </cofactor>
</comment>
<evidence type="ECO:0000256" key="1">
    <source>
        <dbReference type="ARBA" id="ARBA00001962"/>
    </source>
</evidence>
<keyword evidence="4" id="KW-0520">NAD</keyword>
<dbReference type="GO" id="GO:0004022">
    <property type="term" value="F:alcohol dehydrogenase (NAD+) activity"/>
    <property type="evidence" value="ECO:0007669"/>
    <property type="project" value="TreeGrafter"/>
</dbReference>
<evidence type="ECO:0000259" key="6">
    <source>
        <dbReference type="Pfam" id="PF25137"/>
    </source>
</evidence>
<dbReference type="InterPro" id="IPR039697">
    <property type="entry name" value="Alcohol_dehydrogenase_Fe"/>
</dbReference>
<dbReference type="InterPro" id="IPR018211">
    <property type="entry name" value="ADH_Fe_CS"/>
</dbReference>
<sequence>MLVGSYMFPKADGIVFGKPWAEAIAEHVERLGKRRVLAVVSGSLAAAQPLEAGLRQALGDRLIGLTSGVRAHSPREDVATIAVKARDLAADLLLAIGGGSVIDAAKVAQLCLATGALTVDAFDAIQGQGRAVHAMELPVRVLAVPSTLSGAEFTSFAGVSDTARHLKQMYYHEQMTPQVVVLDPRVTVDTPAELWLSTGIRAVDHAVEDICSINSQPLADAASAQALQLLGGALPRNRAQPADLDARLEAMIGVWLSMVGTQGGVEKGVSHAIGHVLGGSFGVPHGITSCITLPHVLRWNKPVDTGRQAMVAAALGRAGDDAGDVVADLIIGLGLPHTLQAMGIKREDLPRVAELTMGDPWTPTNPRRIDGPSDIMAILEQAW</sequence>
<organism evidence="7 8">
    <name type="scientific">Chelatococcus reniformis</name>
    <dbReference type="NCBI Taxonomy" id="1494448"/>
    <lineage>
        <taxon>Bacteria</taxon>
        <taxon>Pseudomonadati</taxon>
        <taxon>Pseudomonadota</taxon>
        <taxon>Alphaproteobacteria</taxon>
        <taxon>Hyphomicrobiales</taxon>
        <taxon>Chelatococcaceae</taxon>
        <taxon>Chelatococcus</taxon>
    </lineage>
</organism>
<evidence type="ECO:0000256" key="2">
    <source>
        <dbReference type="ARBA" id="ARBA00007358"/>
    </source>
</evidence>
<reference evidence="7" key="2">
    <citation type="submission" date="2020-09" db="EMBL/GenBank/DDBJ databases">
        <authorList>
            <person name="Sun Q."/>
            <person name="Zhou Y."/>
        </authorList>
    </citation>
    <scope>NUCLEOTIDE SEQUENCE</scope>
    <source>
        <strain evidence="7">CGMCC 1.12919</strain>
    </source>
</reference>
<dbReference type="Pfam" id="PF00465">
    <property type="entry name" value="Fe-ADH"/>
    <property type="match status" value="1"/>
</dbReference>
<gene>
    <name evidence="7" type="ORF">GCM10010994_15830</name>
</gene>
<evidence type="ECO:0000259" key="5">
    <source>
        <dbReference type="Pfam" id="PF00465"/>
    </source>
</evidence>
<feature type="domain" description="Alcohol dehydrogenase iron-type/glycerol dehydrogenase GldA" evidence="5">
    <location>
        <begin position="14"/>
        <end position="184"/>
    </location>
</feature>
<dbReference type="Gene3D" id="1.20.1090.10">
    <property type="entry name" value="Dehydroquinate synthase-like - alpha domain"/>
    <property type="match status" value="1"/>
</dbReference>
<dbReference type="Pfam" id="PF25137">
    <property type="entry name" value="ADH_Fe_C"/>
    <property type="match status" value="1"/>
</dbReference>
<dbReference type="Gene3D" id="3.40.50.1970">
    <property type="match status" value="1"/>
</dbReference>
<dbReference type="InterPro" id="IPR001670">
    <property type="entry name" value="ADH_Fe/GldA"/>
</dbReference>
<comment type="caution">
    <text evidence="7">The sequence shown here is derived from an EMBL/GenBank/DDBJ whole genome shotgun (WGS) entry which is preliminary data.</text>
</comment>
<dbReference type="RefSeq" id="WP_188608572.1">
    <property type="nucleotide sequence ID" value="NZ_BMGG01000002.1"/>
</dbReference>
<name>A0A916U3P9_9HYPH</name>
<dbReference type="PANTHER" id="PTHR11496">
    <property type="entry name" value="ALCOHOL DEHYDROGENASE"/>
    <property type="match status" value="1"/>
</dbReference>
<evidence type="ECO:0000313" key="8">
    <source>
        <dbReference type="Proteomes" id="UP000637002"/>
    </source>
</evidence>
<reference evidence="7" key="1">
    <citation type="journal article" date="2014" name="Int. J. Syst. Evol. Microbiol.">
        <title>Complete genome sequence of Corynebacterium casei LMG S-19264T (=DSM 44701T), isolated from a smear-ripened cheese.</title>
        <authorList>
            <consortium name="US DOE Joint Genome Institute (JGI-PGF)"/>
            <person name="Walter F."/>
            <person name="Albersmeier A."/>
            <person name="Kalinowski J."/>
            <person name="Ruckert C."/>
        </authorList>
    </citation>
    <scope>NUCLEOTIDE SEQUENCE</scope>
    <source>
        <strain evidence="7">CGMCC 1.12919</strain>
    </source>
</reference>
<dbReference type="InterPro" id="IPR056798">
    <property type="entry name" value="ADH_Fe_C"/>
</dbReference>
<dbReference type="PROSITE" id="PS00060">
    <property type="entry name" value="ADH_IRON_2"/>
    <property type="match status" value="1"/>
</dbReference>
<evidence type="ECO:0000313" key="7">
    <source>
        <dbReference type="EMBL" id="GGC57691.1"/>
    </source>
</evidence>
<evidence type="ECO:0000256" key="3">
    <source>
        <dbReference type="ARBA" id="ARBA00023002"/>
    </source>
</evidence>
<dbReference type="AlphaFoldDB" id="A0A916U3P9"/>
<dbReference type="Proteomes" id="UP000637002">
    <property type="component" value="Unassembled WGS sequence"/>
</dbReference>
<dbReference type="GO" id="GO:0046872">
    <property type="term" value="F:metal ion binding"/>
    <property type="evidence" value="ECO:0007669"/>
    <property type="project" value="InterPro"/>
</dbReference>
<keyword evidence="8" id="KW-1185">Reference proteome</keyword>
<accession>A0A916U3P9</accession>
<dbReference type="CDD" id="cd08192">
    <property type="entry name" value="MAR-like"/>
    <property type="match status" value="1"/>
</dbReference>
<dbReference type="PANTHER" id="PTHR11496:SF102">
    <property type="entry name" value="ALCOHOL DEHYDROGENASE 4"/>
    <property type="match status" value="1"/>
</dbReference>
<dbReference type="SUPFAM" id="SSF56796">
    <property type="entry name" value="Dehydroquinate synthase-like"/>
    <property type="match status" value="1"/>
</dbReference>
<evidence type="ECO:0000256" key="4">
    <source>
        <dbReference type="ARBA" id="ARBA00023027"/>
    </source>
</evidence>
<proteinExistence type="inferred from homology"/>
<comment type="similarity">
    <text evidence="2">Belongs to the iron-containing alcohol dehydrogenase family.</text>
</comment>